<dbReference type="Proteomes" id="UP000215767">
    <property type="component" value="Unassembled WGS sequence"/>
</dbReference>
<dbReference type="EMBL" id="NEVS01000001">
    <property type="protein sequence ID" value="OZI67161.1"/>
    <property type="molecule type" value="Genomic_DNA"/>
</dbReference>
<evidence type="ECO:0000259" key="11">
    <source>
        <dbReference type="Pfam" id="PF10590"/>
    </source>
</evidence>
<proteinExistence type="inferred from homology"/>
<dbReference type="Pfam" id="PF01243">
    <property type="entry name" value="PNPOx_N"/>
    <property type="match status" value="1"/>
</dbReference>
<feature type="binding site" evidence="7 8">
    <location>
        <position position="130"/>
    </location>
    <ligand>
        <name>substrate</name>
    </ligand>
</feature>
<dbReference type="NCBIfam" id="TIGR00558">
    <property type="entry name" value="pdxH"/>
    <property type="match status" value="1"/>
</dbReference>
<dbReference type="PANTHER" id="PTHR10851:SF0">
    <property type="entry name" value="PYRIDOXINE-5'-PHOSPHATE OXIDASE"/>
    <property type="match status" value="1"/>
</dbReference>
<feature type="binding site" evidence="7 9">
    <location>
        <position position="81"/>
    </location>
    <ligand>
        <name>FMN</name>
        <dbReference type="ChEBI" id="CHEBI:58210"/>
    </ligand>
</feature>
<reference evidence="13" key="1">
    <citation type="submission" date="2017-05" db="EMBL/GenBank/DDBJ databases">
        <title>Complete and WGS of Bordetella genogroups.</title>
        <authorList>
            <person name="Spilker T."/>
            <person name="Lipuma J."/>
        </authorList>
    </citation>
    <scope>NUCLEOTIDE SEQUENCE [LARGE SCALE GENOMIC DNA]</scope>
    <source>
        <strain evidence="13">AU8856</strain>
    </source>
</reference>
<dbReference type="Gene3D" id="2.30.110.10">
    <property type="entry name" value="Electron Transport, Fmn-binding Protein, Chain A"/>
    <property type="match status" value="1"/>
</dbReference>
<dbReference type="FunFam" id="2.30.110.10:FF:000020">
    <property type="entry name" value="PNPO isoform 11"/>
    <property type="match status" value="1"/>
</dbReference>
<evidence type="ECO:0000256" key="7">
    <source>
        <dbReference type="HAMAP-Rule" id="MF_01629"/>
    </source>
</evidence>
<comment type="cofactor">
    <cofactor evidence="7 9">
        <name>FMN</name>
        <dbReference type="ChEBI" id="CHEBI:58210"/>
    </cofactor>
    <text evidence="7 9">Binds 1 FMN per subunit.</text>
</comment>
<feature type="binding site" evidence="7 9">
    <location>
        <position position="192"/>
    </location>
    <ligand>
        <name>FMN</name>
        <dbReference type="ChEBI" id="CHEBI:58210"/>
    </ligand>
</feature>
<dbReference type="RefSeq" id="WP_094840353.1">
    <property type="nucleotide sequence ID" value="NZ_NEVS01000001.1"/>
</dbReference>
<dbReference type="PANTHER" id="PTHR10851">
    <property type="entry name" value="PYRIDOXINE-5-PHOSPHATE OXIDASE"/>
    <property type="match status" value="1"/>
</dbReference>
<dbReference type="InterPro" id="IPR019576">
    <property type="entry name" value="Pyridoxamine_oxidase_dimer_C"/>
</dbReference>
<dbReference type="InterPro" id="IPR011576">
    <property type="entry name" value="Pyridox_Oxase_N"/>
</dbReference>
<feature type="binding site" evidence="7 9">
    <location>
        <begin position="75"/>
        <end position="76"/>
    </location>
    <ligand>
        <name>FMN</name>
        <dbReference type="ChEBI" id="CHEBI:58210"/>
    </ligand>
</feature>
<organism evidence="12 13">
    <name type="scientific">Bordetella genomosp. 11</name>
    <dbReference type="NCBI Taxonomy" id="1416808"/>
    <lineage>
        <taxon>Bacteria</taxon>
        <taxon>Pseudomonadati</taxon>
        <taxon>Pseudomonadota</taxon>
        <taxon>Betaproteobacteria</taxon>
        <taxon>Burkholderiales</taxon>
        <taxon>Alcaligenaceae</taxon>
        <taxon>Bordetella</taxon>
    </lineage>
</organism>
<feature type="binding site" evidence="7 9">
    <location>
        <begin position="139"/>
        <end position="140"/>
    </location>
    <ligand>
        <name>FMN</name>
        <dbReference type="ChEBI" id="CHEBI:58210"/>
    </ligand>
</feature>
<dbReference type="EC" id="1.4.3.5" evidence="7"/>
<evidence type="ECO:0000256" key="6">
    <source>
        <dbReference type="ARBA" id="ARBA00023096"/>
    </source>
</evidence>
<evidence type="ECO:0000256" key="8">
    <source>
        <dbReference type="PIRSR" id="PIRSR000190-1"/>
    </source>
</evidence>
<dbReference type="UniPathway" id="UPA01068">
    <property type="reaction ID" value="UER00304"/>
</dbReference>
<evidence type="ECO:0000256" key="4">
    <source>
        <dbReference type="ARBA" id="ARBA00022643"/>
    </source>
</evidence>
<protein>
    <recommendedName>
        <fullName evidence="7">Pyridoxine/pyridoxamine 5'-phosphate oxidase</fullName>
        <ecNumber evidence="7">1.4.3.5</ecNumber>
    </recommendedName>
    <alternativeName>
        <fullName evidence="7">PNP/PMP oxidase</fullName>
        <shortName evidence="7">PNPOx</shortName>
    </alternativeName>
    <alternativeName>
        <fullName evidence="7">Pyridoxal 5'-phosphate synthase</fullName>
    </alternativeName>
</protein>
<feature type="binding site" evidence="7 8">
    <location>
        <begin position="188"/>
        <end position="190"/>
    </location>
    <ligand>
        <name>substrate</name>
    </ligand>
</feature>
<keyword evidence="6 7" id="KW-0664">Pyridoxine biosynthesis</keyword>
<sequence>MSLADLRQSYEKKVLLETDAAASPFDQFTAWFDEALAAQVPEPNAMTLATVDDRGRPAARIVLVKGADPRGFVFYTNYESRKGRELAANPHASLLFFWQPLERQVRIEGSIEKTSAEESDAYFLSRPLGSRLGAWASHQSQPVSREALEASLRDCEQRYGDAPPRPPHWGGYRLVPDRFEFWQGRPSRLHDRLVYEPSGAGDGQSWRIVRLSP</sequence>
<name>A0A261UZY1_9BORD</name>
<evidence type="ECO:0000259" key="10">
    <source>
        <dbReference type="Pfam" id="PF01243"/>
    </source>
</evidence>
<gene>
    <name evidence="7" type="primary">pdxH</name>
    <name evidence="12" type="ORF">CAL28_05590</name>
</gene>
<feature type="binding site" evidence="7 8">
    <location>
        <position position="65"/>
    </location>
    <ligand>
        <name>substrate</name>
    </ligand>
</feature>
<comment type="catalytic activity">
    <reaction evidence="7">
        <text>pyridoxine 5'-phosphate + O2 = pyridoxal 5'-phosphate + H2O2</text>
        <dbReference type="Rhea" id="RHEA:15149"/>
        <dbReference type="ChEBI" id="CHEBI:15379"/>
        <dbReference type="ChEBI" id="CHEBI:16240"/>
        <dbReference type="ChEBI" id="CHEBI:58589"/>
        <dbReference type="ChEBI" id="CHEBI:597326"/>
        <dbReference type="EC" id="1.4.3.5"/>
    </reaction>
</comment>
<evidence type="ECO:0000313" key="13">
    <source>
        <dbReference type="Proteomes" id="UP000215767"/>
    </source>
</evidence>
<feature type="binding site" evidence="7 9">
    <location>
        <position position="82"/>
    </location>
    <ligand>
        <name>FMN</name>
        <dbReference type="ChEBI" id="CHEBI:58210"/>
    </ligand>
</feature>
<dbReference type="OrthoDB" id="9780392at2"/>
<feature type="binding site" evidence="8">
    <location>
        <begin position="7"/>
        <end position="10"/>
    </location>
    <ligand>
        <name>substrate</name>
    </ligand>
</feature>
<accession>A0A261UZY1</accession>
<comment type="caution">
    <text evidence="12">The sequence shown here is derived from an EMBL/GenBank/DDBJ whole genome shotgun (WGS) entry which is preliminary data.</text>
</comment>
<feature type="binding site" evidence="7 8">
    <location>
        <position position="122"/>
    </location>
    <ligand>
        <name>substrate</name>
    </ligand>
</feature>
<comment type="catalytic activity">
    <reaction evidence="7">
        <text>pyridoxamine 5'-phosphate + O2 + H2O = pyridoxal 5'-phosphate + H2O2 + NH4(+)</text>
        <dbReference type="Rhea" id="RHEA:15817"/>
        <dbReference type="ChEBI" id="CHEBI:15377"/>
        <dbReference type="ChEBI" id="CHEBI:15379"/>
        <dbReference type="ChEBI" id="CHEBI:16240"/>
        <dbReference type="ChEBI" id="CHEBI:28938"/>
        <dbReference type="ChEBI" id="CHEBI:58451"/>
        <dbReference type="ChEBI" id="CHEBI:597326"/>
        <dbReference type="EC" id="1.4.3.5"/>
    </reaction>
</comment>
<dbReference type="PIRSF" id="PIRSF000190">
    <property type="entry name" value="Pyd_amn-ph_oxd"/>
    <property type="match status" value="1"/>
</dbReference>
<dbReference type="GO" id="GO:0004733">
    <property type="term" value="F:pyridoxamine phosphate oxidase activity"/>
    <property type="evidence" value="ECO:0007669"/>
    <property type="project" value="UniProtKB-UniRule"/>
</dbReference>
<feature type="binding site" evidence="7 9">
    <location>
        <begin position="60"/>
        <end position="65"/>
    </location>
    <ligand>
        <name>FMN</name>
        <dbReference type="ChEBI" id="CHEBI:58210"/>
    </ligand>
</feature>
<evidence type="ECO:0000256" key="2">
    <source>
        <dbReference type="ARBA" id="ARBA00011738"/>
    </source>
</evidence>
<dbReference type="NCBIfam" id="NF004231">
    <property type="entry name" value="PRK05679.1"/>
    <property type="match status" value="1"/>
</dbReference>
<dbReference type="InterPro" id="IPR012349">
    <property type="entry name" value="Split_barrel_FMN-bd"/>
</dbReference>
<comment type="pathway">
    <text evidence="7">Cofactor metabolism; pyridoxal 5'-phosphate salvage; pyridoxal 5'-phosphate from pyridoxine 5'-phosphate: step 1/1.</text>
</comment>
<dbReference type="HAMAP" id="MF_01629">
    <property type="entry name" value="PdxH"/>
    <property type="match status" value="1"/>
</dbReference>
<comment type="pathway">
    <text evidence="7">Cofactor metabolism; pyridoxal 5'-phosphate salvage; pyridoxal 5'-phosphate from pyridoxamine 5'-phosphate: step 1/1.</text>
</comment>
<feature type="domain" description="Pyridoxamine 5'-phosphate oxidase N-terminal" evidence="10">
    <location>
        <begin position="32"/>
        <end position="149"/>
    </location>
</feature>
<dbReference type="SUPFAM" id="SSF50475">
    <property type="entry name" value="FMN-binding split barrel"/>
    <property type="match status" value="1"/>
</dbReference>
<feature type="domain" description="Pyridoxine 5'-phosphate oxidase dimerisation C-terminal" evidence="11">
    <location>
        <begin position="169"/>
        <end position="213"/>
    </location>
</feature>
<keyword evidence="3 7" id="KW-0285">Flavoprotein</keyword>
<evidence type="ECO:0000313" key="12">
    <source>
        <dbReference type="EMBL" id="OZI67161.1"/>
    </source>
</evidence>
<comment type="similarity">
    <text evidence="1 7">Belongs to the pyridoxamine 5'-phosphate oxidase family.</text>
</comment>
<dbReference type="AlphaFoldDB" id="A0A261UZY1"/>
<evidence type="ECO:0000256" key="3">
    <source>
        <dbReference type="ARBA" id="ARBA00022630"/>
    </source>
</evidence>
<dbReference type="Pfam" id="PF10590">
    <property type="entry name" value="PNP_phzG_C"/>
    <property type="match status" value="1"/>
</dbReference>
<dbReference type="PROSITE" id="PS01064">
    <property type="entry name" value="PYRIDOX_OXIDASE"/>
    <property type="match status" value="1"/>
</dbReference>
<feature type="binding site" evidence="7 8">
    <location>
        <position position="126"/>
    </location>
    <ligand>
        <name>substrate</name>
    </ligand>
</feature>
<evidence type="ECO:0000256" key="5">
    <source>
        <dbReference type="ARBA" id="ARBA00023002"/>
    </source>
</evidence>
<keyword evidence="4 7" id="KW-0288">FMN</keyword>
<keyword evidence="5 7" id="KW-0560">Oxidoreductase</keyword>
<comment type="function">
    <text evidence="7">Catalyzes the oxidation of either pyridoxine 5'-phosphate (PNP) or pyridoxamine 5'-phosphate (PMP) into pyridoxal 5'-phosphate (PLP).</text>
</comment>
<comment type="subunit">
    <text evidence="2 7">Homodimer.</text>
</comment>
<keyword evidence="13" id="KW-1185">Reference proteome</keyword>
<evidence type="ECO:0000256" key="9">
    <source>
        <dbReference type="PIRSR" id="PIRSR000190-2"/>
    </source>
</evidence>
<dbReference type="GO" id="GO:0008615">
    <property type="term" value="P:pyridoxine biosynthetic process"/>
    <property type="evidence" value="ECO:0007669"/>
    <property type="project" value="UniProtKB-UniRule"/>
</dbReference>
<evidence type="ECO:0000256" key="1">
    <source>
        <dbReference type="ARBA" id="ARBA00007301"/>
    </source>
</evidence>
<dbReference type="InterPro" id="IPR019740">
    <property type="entry name" value="Pyridox_Oxase_CS"/>
</dbReference>
<dbReference type="GO" id="GO:0010181">
    <property type="term" value="F:FMN binding"/>
    <property type="evidence" value="ECO:0007669"/>
    <property type="project" value="UniProtKB-UniRule"/>
</dbReference>
<feature type="binding site" evidence="7 9">
    <location>
        <position position="104"/>
    </location>
    <ligand>
        <name>FMN</name>
        <dbReference type="ChEBI" id="CHEBI:58210"/>
    </ligand>
</feature>
<dbReference type="InterPro" id="IPR000659">
    <property type="entry name" value="Pyridox_Oxase"/>
</dbReference>
<feature type="binding site" evidence="7 9">
    <location>
        <position position="182"/>
    </location>
    <ligand>
        <name>FMN</name>
        <dbReference type="ChEBI" id="CHEBI:58210"/>
    </ligand>
</feature>